<dbReference type="SUPFAM" id="SSF49899">
    <property type="entry name" value="Concanavalin A-like lectins/glucanases"/>
    <property type="match status" value="3"/>
</dbReference>
<organism evidence="1">
    <name type="scientific">mine drainage metagenome</name>
    <dbReference type="NCBI Taxonomy" id="410659"/>
    <lineage>
        <taxon>unclassified sequences</taxon>
        <taxon>metagenomes</taxon>
        <taxon>ecological metagenomes</taxon>
    </lineage>
</organism>
<feature type="non-terminal residue" evidence="1">
    <location>
        <position position="572"/>
    </location>
</feature>
<dbReference type="InterPro" id="IPR013320">
    <property type="entry name" value="ConA-like_dom_sf"/>
</dbReference>
<dbReference type="EMBL" id="AUZZ01002797">
    <property type="protein sequence ID" value="EQD58923.1"/>
    <property type="molecule type" value="Genomic_DNA"/>
</dbReference>
<dbReference type="Gene3D" id="2.60.120.200">
    <property type="match status" value="3"/>
</dbReference>
<dbReference type="AlphaFoldDB" id="T1AQU4"/>
<accession>T1AQU4</accession>
<evidence type="ECO:0000313" key="1">
    <source>
        <dbReference type="EMBL" id="EQD58923.1"/>
    </source>
</evidence>
<reference evidence="1" key="2">
    <citation type="journal article" date="2014" name="ISME J.">
        <title>Microbial stratification in low pH oxic and suboxic macroscopic growths along an acid mine drainage.</title>
        <authorList>
            <person name="Mendez-Garcia C."/>
            <person name="Mesa V."/>
            <person name="Sprenger R.R."/>
            <person name="Richter M."/>
            <person name="Diez M.S."/>
            <person name="Solano J."/>
            <person name="Bargiela R."/>
            <person name="Golyshina O.V."/>
            <person name="Manteca A."/>
            <person name="Ramos J.L."/>
            <person name="Gallego J.R."/>
            <person name="Llorente I."/>
            <person name="Martins Dos Santos V.A."/>
            <person name="Jensen O.N."/>
            <person name="Pelaez A.I."/>
            <person name="Sanchez J."/>
            <person name="Ferrer M."/>
        </authorList>
    </citation>
    <scope>NUCLEOTIDE SEQUENCE</scope>
</reference>
<dbReference type="PANTHER" id="PTHR47635">
    <property type="entry name" value="CUB DOMAIN-CONTAINING PROTEIN"/>
    <property type="match status" value="1"/>
</dbReference>
<name>T1AQU4_9ZZZZ</name>
<protein>
    <submittedName>
        <fullName evidence="1">LamG domain protein jellyroll fold domain protein</fullName>
    </submittedName>
</protein>
<gene>
    <name evidence="1" type="ORF">B2A_04186</name>
</gene>
<reference evidence="1" key="1">
    <citation type="submission" date="2013-08" db="EMBL/GenBank/DDBJ databases">
        <authorList>
            <person name="Mendez C."/>
            <person name="Richter M."/>
            <person name="Ferrer M."/>
            <person name="Sanchez J."/>
        </authorList>
    </citation>
    <scope>NUCLEOTIDE SEQUENCE</scope>
</reference>
<dbReference type="Pfam" id="PF13385">
    <property type="entry name" value="Laminin_G_3"/>
    <property type="match status" value="2"/>
</dbReference>
<feature type="non-terminal residue" evidence="1">
    <location>
        <position position="1"/>
    </location>
</feature>
<sequence>GAGIISKGNQYEISINASGKAVIDGNMPVTPVYSNVIVPLNKWVLITGMLNIDGTATICVDAFCKSSTGASESSLATTTNSMYIGYGTISAGTTAYFNGSISNVQVYNSIISPSQVMQLYQEGINGEPLSNSGLQAWYPLNGNAKDYSGNNNNGTSINVVNTSLYNYPGSSMSGLGIEKYNTSPVYGFGCNSIGTCNTSAFSLNNAPLTSGEKANFNGQNSYIAAPVGSWLGTNHNFTVAVWYYSPGNGGQVVNICTSPTCGSWSTPFIGYDTNGSTYAWINGPPVLWNSTPFGKWYFAAITYATSNSEVLYINGKSVSSATGTYSPSGTVDYATIGADPTGQHNGNVYLNGSIANVQIYDTTLSSNSIKVLYQRGMSGAPISDAGLQAWYPLNGNAQDYGPNNYDGVANNVNFVNSSFIQSSALDAFNISKAVFPKSVDFNGQNGYIVIPHSSSYAVNSIFSMSWWFSSAQPSTTSFDEEMLSSRQPTDETFDMQLIGGSGSELHGDIGTGTGTWLSTSVNYPFTFSQSQWYNVITVFATTGWSIFLDGKNVAVELIMEYPASFDSNSYLV</sequence>
<dbReference type="PANTHER" id="PTHR47635:SF2">
    <property type="entry name" value="LAMG-LIKE JELLYROLL FOLD DOMAIN-CONTAINING PROTEIN"/>
    <property type="match status" value="1"/>
</dbReference>
<proteinExistence type="predicted"/>
<comment type="caution">
    <text evidence="1">The sequence shown here is derived from an EMBL/GenBank/DDBJ whole genome shotgun (WGS) entry which is preliminary data.</text>
</comment>